<protein>
    <submittedName>
        <fullName evidence="1">Uncharacterized protein</fullName>
    </submittedName>
</protein>
<proteinExistence type="predicted"/>
<dbReference type="STRING" id="9986.ENSOCUP00000040270"/>
<dbReference type="GeneTree" id="ENSGT01000000216273"/>
<dbReference type="InParanoid" id="A0A5F9D4I3"/>
<reference evidence="1" key="3">
    <citation type="submission" date="2025-09" db="UniProtKB">
        <authorList>
            <consortium name="Ensembl"/>
        </authorList>
    </citation>
    <scope>IDENTIFICATION</scope>
    <source>
        <strain evidence="1">Thorbecke</strain>
    </source>
</reference>
<reference evidence="1 2" key="1">
    <citation type="journal article" date="2011" name="Nature">
        <title>A high-resolution map of human evolutionary constraint using 29 mammals.</title>
        <authorList>
            <person name="Lindblad-Toh K."/>
            <person name="Garber M."/>
            <person name="Zuk O."/>
            <person name="Lin M.F."/>
            <person name="Parker B.J."/>
            <person name="Washietl S."/>
            <person name="Kheradpour P."/>
            <person name="Ernst J."/>
            <person name="Jordan G."/>
            <person name="Mauceli E."/>
            <person name="Ward L.D."/>
            <person name="Lowe C.B."/>
            <person name="Holloway A.K."/>
            <person name="Clamp M."/>
            <person name="Gnerre S."/>
            <person name="Alfoldi J."/>
            <person name="Beal K."/>
            <person name="Chang J."/>
            <person name="Clawson H."/>
            <person name="Cuff J."/>
            <person name="Di Palma F."/>
            <person name="Fitzgerald S."/>
            <person name="Flicek P."/>
            <person name="Guttman M."/>
            <person name="Hubisz M.J."/>
            <person name="Jaffe D.B."/>
            <person name="Jungreis I."/>
            <person name="Kent W.J."/>
            <person name="Kostka D."/>
            <person name="Lara M."/>
            <person name="Martins A.L."/>
            <person name="Massingham T."/>
            <person name="Moltke I."/>
            <person name="Raney B.J."/>
            <person name="Rasmussen M.D."/>
            <person name="Robinson J."/>
            <person name="Stark A."/>
            <person name="Vilella A.J."/>
            <person name="Wen J."/>
            <person name="Xie X."/>
            <person name="Zody M.C."/>
            <person name="Baldwin J."/>
            <person name="Bloom T."/>
            <person name="Chin C.W."/>
            <person name="Heiman D."/>
            <person name="Nicol R."/>
            <person name="Nusbaum C."/>
            <person name="Young S."/>
            <person name="Wilkinson J."/>
            <person name="Worley K.C."/>
            <person name="Kovar C.L."/>
            <person name="Muzny D.M."/>
            <person name="Gibbs R.A."/>
            <person name="Cree A."/>
            <person name="Dihn H.H."/>
            <person name="Fowler G."/>
            <person name="Jhangiani S."/>
            <person name="Joshi V."/>
            <person name="Lee S."/>
            <person name="Lewis L.R."/>
            <person name="Nazareth L.V."/>
            <person name="Okwuonu G."/>
            <person name="Santibanez J."/>
            <person name="Warren W.C."/>
            <person name="Mardis E.R."/>
            <person name="Weinstock G.M."/>
            <person name="Wilson R.K."/>
            <person name="Delehaunty K."/>
            <person name="Dooling D."/>
            <person name="Fronik C."/>
            <person name="Fulton L."/>
            <person name="Fulton B."/>
            <person name="Graves T."/>
            <person name="Minx P."/>
            <person name="Sodergren E."/>
            <person name="Birney E."/>
            <person name="Margulies E.H."/>
            <person name="Herrero J."/>
            <person name="Green E.D."/>
            <person name="Haussler D."/>
            <person name="Siepel A."/>
            <person name="Goldman N."/>
            <person name="Pollard K.S."/>
            <person name="Pedersen J.S."/>
            <person name="Lander E.S."/>
            <person name="Kellis M."/>
        </authorList>
    </citation>
    <scope>NUCLEOTIDE SEQUENCE [LARGE SCALE GENOMIC DNA]</scope>
    <source>
        <strain evidence="1 2">Thorbecke inbred</strain>
    </source>
</reference>
<dbReference type="AlphaFoldDB" id="A0A5F9D4I3"/>
<dbReference type="EMBL" id="AAGW02030345">
    <property type="status" value="NOT_ANNOTATED_CDS"/>
    <property type="molecule type" value="Genomic_DNA"/>
</dbReference>
<dbReference type="Bgee" id="ENSOCUG00000030838">
    <property type="expression patterns" value="Expressed in zone of skin"/>
</dbReference>
<dbReference type="Proteomes" id="UP000001811">
    <property type="component" value="Chromosome 11"/>
</dbReference>
<dbReference type="Ensembl" id="ENSOCUT00000035607.1">
    <property type="protein sequence ID" value="ENSOCUP00000040270.1"/>
    <property type="gene ID" value="ENSOCUG00000030838.1"/>
</dbReference>
<name>A0A5F9D4I3_RABIT</name>
<dbReference type="Gene3D" id="2.30.30.100">
    <property type="match status" value="1"/>
</dbReference>
<evidence type="ECO:0000313" key="1">
    <source>
        <dbReference type="Ensembl" id="ENSOCUP00000040270.1"/>
    </source>
</evidence>
<dbReference type="InterPro" id="IPR010920">
    <property type="entry name" value="LSM_dom_sf"/>
</dbReference>
<dbReference type="SUPFAM" id="SSF50182">
    <property type="entry name" value="Sm-like ribonucleoproteins"/>
    <property type="match status" value="1"/>
</dbReference>
<accession>A0A5F9D4I3</accession>
<keyword evidence="2" id="KW-1185">Reference proteome</keyword>
<organism evidence="1 2">
    <name type="scientific">Oryctolagus cuniculus</name>
    <name type="common">Rabbit</name>
    <dbReference type="NCBI Taxonomy" id="9986"/>
    <lineage>
        <taxon>Eukaryota</taxon>
        <taxon>Metazoa</taxon>
        <taxon>Chordata</taxon>
        <taxon>Craniata</taxon>
        <taxon>Vertebrata</taxon>
        <taxon>Euteleostomi</taxon>
        <taxon>Mammalia</taxon>
        <taxon>Eutheria</taxon>
        <taxon>Euarchontoglires</taxon>
        <taxon>Glires</taxon>
        <taxon>Lagomorpha</taxon>
        <taxon>Leporidae</taxon>
        <taxon>Oryctolagus</taxon>
    </lineage>
</organism>
<evidence type="ECO:0000313" key="2">
    <source>
        <dbReference type="Proteomes" id="UP000001811"/>
    </source>
</evidence>
<dbReference type="SMR" id="A0A5F9D4I3"/>
<sequence>LKLVCPRSVHETITAGDVSMNTHLKAAEMTRKNKELLLLETQRTQIIKNNNFRNFMLPDSVPTLGTLLVHVEPKLKSRKWKLVAGRGQGQGREEDEDVATAEEAVVLGECLSRLLFQSDE</sequence>
<reference evidence="1" key="2">
    <citation type="submission" date="2025-08" db="UniProtKB">
        <authorList>
            <consortium name="Ensembl"/>
        </authorList>
    </citation>
    <scope>IDENTIFICATION</scope>
    <source>
        <strain evidence="1">Thorbecke</strain>
    </source>
</reference>